<dbReference type="Gene3D" id="3.30.429.10">
    <property type="entry name" value="Macrophage Migration Inhibitory Factor"/>
    <property type="match status" value="1"/>
</dbReference>
<gene>
    <name evidence="4" type="ORF">NBRC116591_40060</name>
</gene>
<evidence type="ECO:0000256" key="2">
    <source>
        <dbReference type="ARBA" id="ARBA00023235"/>
    </source>
</evidence>
<dbReference type="InterPro" id="IPR014347">
    <property type="entry name" value="Tautomerase/MIF_sf"/>
</dbReference>
<evidence type="ECO:0000256" key="1">
    <source>
        <dbReference type="ARBA" id="ARBA00006723"/>
    </source>
</evidence>
<dbReference type="EMBL" id="BAABWN010000020">
    <property type="protein sequence ID" value="GAA6170193.1"/>
    <property type="molecule type" value="Genomic_DNA"/>
</dbReference>
<reference evidence="4 5" key="1">
    <citation type="submission" date="2024-04" db="EMBL/GenBank/DDBJ databases">
        <title>Draft genome sequence of Sessilibacter corallicola NBRC 116591.</title>
        <authorList>
            <person name="Miyakawa T."/>
            <person name="Kusuya Y."/>
            <person name="Miura T."/>
        </authorList>
    </citation>
    <scope>NUCLEOTIDE SEQUENCE [LARGE SCALE GENOMIC DNA]</scope>
    <source>
        <strain evidence="4 5">KU-00831-HH</strain>
    </source>
</reference>
<evidence type="ECO:0000313" key="4">
    <source>
        <dbReference type="EMBL" id="GAA6170193.1"/>
    </source>
</evidence>
<dbReference type="SUPFAM" id="SSF55331">
    <property type="entry name" value="Tautomerase/MIF"/>
    <property type="match status" value="1"/>
</dbReference>
<comment type="similarity">
    <text evidence="1">Belongs to the 4-oxalocrotonate tautomerase family.</text>
</comment>
<dbReference type="Proteomes" id="UP001465153">
    <property type="component" value="Unassembled WGS sequence"/>
</dbReference>
<dbReference type="Pfam" id="PF01361">
    <property type="entry name" value="Tautomerase"/>
    <property type="match status" value="1"/>
</dbReference>
<dbReference type="PANTHER" id="PTHR35530">
    <property type="entry name" value="TAUTOMERASE-RELATED"/>
    <property type="match status" value="1"/>
</dbReference>
<sequence length="71" mass="7852">MPYIDIKVFKDELTSEQASELISKVTDAVAEVTSEKLRDVTWITIDEVKDGHWGVGGNALALSDVKKIMES</sequence>
<evidence type="ECO:0000259" key="3">
    <source>
        <dbReference type="Pfam" id="PF01361"/>
    </source>
</evidence>
<dbReference type="InterPro" id="IPR004370">
    <property type="entry name" value="4-OT-like_dom"/>
</dbReference>
<organism evidence="4 5">
    <name type="scientific">Sessilibacter corallicola</name>
    <dbReference type="NCBI Taxonomy" id="2904075"/>
    <lineage>
        <taxon>Bacteria</taxon>
        <taxon>Pseudomonadati</taxon>
        <taxon>Pseudomonadota</taxon>
        <taxon>Gammaproteobacteria</taxon>
        <taxon>Cellvibrionales</taxon>
        <taxon>Cellvibrionaceae</taxon>
        <taxon>Sessilibacter</taxon>
    </lineage>
</organism>
<feature type="domain" description="4-oxalocrotonate tautomerase-like" evidence="3">
    <location>
        <begin position="2"/>
        <end position="60"/>
    </location>
</feature>
<protein>
    <recommendedName>
        <fullName evidence="3">4-oxalocrotonate tautomerase-like domain-containing protein</fullName>
    </recommendedName>
</protein>
<evidence type="ECO:0000313" key="5">
    <source>
        <dbReference type="Proteomes" id="UP001465153"/>
    </source>
</evidence>
<keyword evidence="5" id="KW-1185">Reference proteome</keyword>
<accession>A0ABQ0AEV8</accession>
<dbReference type="PANTHER" id="PTHR35530:SF1">
    <property type="entry name" value="2-HYDROXYMUCONATE TAUTOMERASE"/>
    <property type="match status" value="1"/>
</dbReference>
<keyword evidence="2" id="KW-0413">Isomerase</keyword>
<dbReference type="RefSeq" id="WP_233086765.1">
    <property type="nucleotide sequence ID" value="NZ_BAABWN010000020.1"/>
</dbReference>
<proteinExistence type="inferred from homology"/>
<name>A0ABQ0AEV8_9GAMM</name>
<comment type="caution">
    <text evidence="4">The sequence shown here is derived from an EMBL/GenBank/DDBJ whole genome shotgun (WGS) entry which is preliminary data.</text>
</comment>